<feature type="compositionally biased region" description="Basic and acidic residues" evidence="4">
    <location>
        <begin position="16"/>
        <end position="29"/>
    </location>
</feature>
<keyword evidence="3 5" id="KW-0472">Membrane</keyword>
<dbReference type="PANTHER" id="PTHR28263:SF1">
    <property type="entry name" value="GOLGI TO ER TRAFFIC PROTEIN 2"/>
    <property type="match status" value="1"/>
</dbReference>
<dbReference type="AlphaFoldDB" id="A0AAJ0BNF0"/>
<accession>A0AAJ0BNF0</accession>
<keyword evidence="2 5" id="KW-1133">Transmembrane helix</keyword>
<dbReference type="EMBL" id="MU839827">
    <property type="protein sequence ID" value="KAK1761117.1"/>
    <property type="molecule type" value="Genomic_DNA"/>
</dbReference>
<feature type="transmembrane region" description="Helical" evidence="5">
    <location>
        <begin position="323"/>
        <end position="341"/>
    </location>
</feature>
<dbReference type="PANTHER" id="PTHR28263">
    <property type="entry name" value="GOLGI TO ER TRAFFIC PROTEIN 2"/>
    <property type="match status" value="1"/>
</dbReference>
<organism evidence="6 7">
    <name type="scientific">Echria macrotheca</name>
    <dbReference type="NCBI Taxonomy" id="438768"/>
    <lineage>
        <taxon>Eukaryota</taxon>
        <taxon>Fungi</taxon>
        <taxon>Dikarya</taxon>
        <taxon>Ascomycota</taxon>
        <taxon>Pezizomycotina</taxon>
        <taxon>Sordariomycetes</taxon>
        <taxon>Sordariomycetidae</taxon>
        <taxon>Sordariales</taxon>
        <taxon>Schizotheciaceae</taxon>
        <taxon>Echria</taxon>
    </lineage>
</organism>
<protein>
    <recommendedName>
        <fullName evidence="8">Golgi to ER traffic protein 2</fullName>
    </recommendedName>
</protein>
<evidence type="ECO:0000256" key="2">
    <source>
        <dbReference type="ARBA" id="ARBA00022989"/>
    </source>
</evidence>
<evidence type="ECO:0000256" key="5">
    <source>
        <dbReference type="SAM" id="Phobius"/>
    </source>
</evidence>
<gene>
    <name evidence="6" type="ORF">QBC47DRAFT_409151</name>
</gene>
<evidence type="ECO:0008006" key="8">
    <source>
        <dbReference type="Google" id="ProtNLM"/>
    </source>
</evidence>
<proteinExistence type="predicted"/>
<feature type="transmembrane region" description="Helical" evidence="5">
    <location>
        <begin position="284"/>
        <end position="303"/>
    </location>
</feature>
<keyword evidence="7" id="KW-1185">Reference proteome</keyword>
<reference evidence="6" key="1">
    <citation type="submission" date="2023-06" db="EMBL/GenBank/DDBJ databases">
        <title>Genome-scale phylogeny and comparative genomics of the fungal order Sordariales.</title>
        <authorList>
            <consortium name="Lawrence Berkeley National Laboratory"/>
            <person name="Hensen N."/>
            <person name="Bonometti L."/>
            <person name="Westerberg I."/>
            <person name="Brannstrom I.O."/>
            <person name="Guillou S."/>
            <person name="Cros-Aarteil S."/>
            <person name="Calhoun S."/>
            <person name="Haridas S."/>
            <person name="Kuo A."/>
            <person name="Mondo S."/>
            <person name="Pangilinan J."/>
            <person name="Riley R."/>
            <person name="Labutti K."/>
            <person name="Andreopoulos B."/>
            <person name="Lipzen A."/>
            <person name="Chen C."/>
            <person name="Yanf M."/>
            <person name="Daum C."/>
            <person name="Ng V."/>
            <person name="Clum A."/>
            <person name="Steindorff A."/>
            <person name="Ohm R."/>
            <person name="Martin F."/>
            <person name="Silar P."/>
            <person name="Natvig D."/>
            <person name="Lalanne C."/>
            <person name="Gautier V."/>
            <person name="Ament-Velasquez S.L."/>
            <person name="Kruys A."/>
            <person name="Hutchinson M.I."/>
            <person name="Powell A.J."/>
            <person name="Barry K."/>
            <person name="Miller A.N."/>
            <person name="Grigoriev I.V."/>
            <person name="Debuchy R."/>
            <person name="Gladieux P."/>
            <person name="Thoren M.H."/>
            <person name="Johannesson H."/>
        </authorList>
    </citation>
    <scope>NUCLEOTIDE SEQUENCE</scope>
    <source>
        <strain evidence="6">PSN4</strain>
    </source>
</reference>
<dbReference type="Pfam" id="PF08690">
    <property type="entry name" value="GET2"/>
    <property type="match status" value="1"/>
</dbReference>
<name>A0AAJ0BNF0_9PEZI</name>
<evidence type="ECO:0000256" key="4">
    <source>
        <dbReference type="SAM" id="MobiDB-lite"/>
    </source>
</evidence>
<feature type="transmembrane region" description="Helical" evidence="5">
    <location>
        <begin position="217"/>
        <end position="239"/>
    </location>
</feature>
<keyword evidence="1 5" id="KW-0812">Transmembrane</keyword>
<dbReference type="InterPro" id="IPR028143">
    <property type="entry name" value="Get2/sif1"/>
</dbReference>
<evidence type="ECO:0000313" key="6">
    <source>
        <dbReference type="EMBL" id="KAK1761117.1"/>
    </source>
</evidence>
<sequence length="343" mass="35111">MTESVSEDAASARALEQARLRKERREAKIKAGGASRLNRIAGAGGGIQRDAPSAPAPAPATSESPMATPPPPPSKKTAHAAAADPDEVDISQHFYTPPTTQRVPPPPPGSEGMMSEAQLRQMMLGMDQQGFPGGGLNGSGAGGGDDPMLNMLLQMMGGGGPSGTGGGGMPGPGMGMGGGGPNPFANMANLMGGGGNPQAAAAGGVVLPDRYASLWRLLHTAVALGLGLYIALWTSFSGTKAQREMERADAGNAESAKRFFYAFATAEAVLLTTRYFVDRRGRGVNGGASAGGSGMLGMLVGFLPPPVKGYVEMGMRYAQIFGTVRSDVLVCIFVLGVCSWVRA</sequence>
<dbReference type="GO" id="GO:0006890">
    <property type="term" value="P:retrograde vesicle-mediated transport, Golgi to endoplasmic reticulum"/>
    <property type="evidence" value="ECO:0007669"/>
    <property type="project" value="TreeGrafter"/>
</dbReference>
<feature type="region of interest" description="Disordered" evidence="4">
    <location>
        <begin position="1"/>
        <end position="112"/>
    </location>
</feature>
<comment type="caution">
    <text evidence="6">The sequence shown here is derived from an EMBL/GenBank/DDBJ whole genome shotgun (WGS) entry which is preliminary data.</text>
</comment>
<evidence type="ECO:0000313" key="7">
    <source>
        <dbReference type="Proteomes" id="UP001239445"/>
    </source>
</evidence>
<evidence type="ECO:0000256" key="3">
    <source>
        <dbReference type="ARBA" id="ARBA00023136"/>
    </source>
</evidence>
<dbReference type="Proteomes" id="UP001239445">
    <property type="component" value="Unassembled WGS sequence"/>
</dbReference>
<evidence type="ECO:0000256" key="1">
    <source>
        <dbReference type="ARBA" id="ARBA00022692"/>
    </source>
</evidence>